<comment type="similarity">
    <text evidence="1">Belongs to the short-chain dehydrogenases/reductases (SDR) family.</text>
</comment>
<dbReference type="PANTHER" id="PTHR42879">
    <property type="entry name" value="3-OXOACYL-(ACYL-CARRIER-PROTEIN) REDUCTASE"/>
    <property type="match status" value="1"/>
</dbReference>
<dbReference type="InterPro" id="IPR002347">
    <property type="entry name" value="SDR_fam"/>
</dbReference>
<dbReference type="InterPro" id="IPR050259">
    <property type="entry name" value="SDR"/>
</dbReference>
<name>A0A5E4VG86_9BURK</name>
<gene>
    <name evidence="2" type="ORF">PTE31013_02596</name>
</gene>
<dbReference type="EMBL" id="CABPRU010000005">
    <property type="protein sequence ID" value="VVE09970.1"/>
    <property type="molecule type" value="Genomic_DNA"/>
</dbReference>
<dbReference type="Proteomes" id="UP000334380">
    <property type="component" value="Unassembled WGS sequence"/>
</dbReference>
<protein>
    <submittedName>
        <fullName evidence="2">3-oxoacyl-ACP reductase</fullName>
    </submittedName>
</protein>
<evidence type="ECO:0000313" key="3">
    <source>
        <dbReference type="Proteomes" id="UP000334380"/>
    </source>
</evidence>
<evidence type="ECO:0000256" key="1">
    <source>
        <dbReference type="ARBA" id="ARBA00006484"/>
    </source>
</evidence>
<dbReference type="CDD" id="cd05344">
    <property type="entry name" value="BKR_like_SDR_like"/>
    <property type="match status" value="1"/>
</dbReference>
<organism evidence="2 3">
    <name type="scientific">Pandoraea terrigena</name>
    <dbReference type="NCBI Taxonomy" id="2508292"/>
    <lineage>
        <taxon>Bacteria</taxon>
        <taxon>Pseudomonadati</taxon>
        <taxon>Pseudomonadota</taxon>
        <taxon>Betaproteobacteria</taxon>
        <taxon>Burkholderiales</taxon>
        <taxon>Burkholderiaceae</taxon>
        <taxon>Pandoraea</taxon>
    </lineage>
</organism>
<sequence>MKLGIEGRVAIVHGAGGGLGSAIALALAEEGVKVVVCDISEEALEHADRLLAQTGSEHMTLVWDLADRNSLRKLDDVVAKLGTVDILVNNSGGPPPSKAHAVDRVLWASHFDSMVLSLISMADAVIPGMKERGWGRIITSASSGVIAPIPNLGISNTLRSALVGWSKTLASELGQFGITSNIIVPGRIATARIRQLDQARAKREGRPVEAVIADSVSTIPVGRYGKPDEYGAVATFLASERASYITGSIVRVDGGYIPNI</sequence>
<dbReference type="AlphaFoldDB" id="A0A5E4VG86"/>
<proteinExistence type="inferred from homology"/>
<keyword evidence="3" id="KW-1185">Reference proteome</keyword>
<dbReference type="SUPFAM" id="SSF51735">
    <property type="entry name" value="NAD(P)-binding Rossmann-fold domains"/>
    <property type="match status" value="1"/>
</dbReference>
<dbReference type="RefSeq" id="WP_150613197.1">
    <property type="nucleotide sequence ID" value="NZ_CABPRU010000005.1"/>
</dbReference>
<reference evidence="2 3" key="1">
    <citation type="submission" date="2019-08" db="EMBL/GenBank/DDBJ databases">
        <authorList>
            <person name="Peeters C."/>
        </authorList>
    </citation>
    <scope>NUCLEOTIDE SEQUENCE [LARGE SCALE GENOMIC DNA]</scope>
    <source>
        <strain evidence="2 3">LMG 31013</strain>
    </source>
</reference>
<dbReference type="PANTHER" id="PTHR42879:SF6">
    <property type="entry name" value="NADPH-DEPENDENT REDUCTASE BACG"/>
    <property type="match status" value="1"/>
</dbReference>
<accession>A0A5E4VG86</accession>
<dbReference type="Pfam" id="PF13561">
    <property type="entry name" value="adh_short_C2"/>
    <property type="match status" value="1"/>
</dbReference>
<dbReference type="Gene3D" id="3.40.50.720">
    <property type="entry name" value="NAD(P)-binding Rossmann-like Domain"/>
    <property type="match status" value="1"/>
</dbReference>
<dbReference type="FunFam" id="3.40.50.720:FF:000084">
    <property type="entry name" value="Short-chain dehydrogenase reductase"/>
    <property type="match status" value="1"/>
</dbReference>
<dbReference type="OrthoDB" id="9793325at2"/>
<dbReference type="InterPro" id="IPR036291">
    <property type="entry name" value="NAD(P)-bd_dom_sf"/>
</dbReference>
<dbReference type="PRINTS" id="PR00081">
    <property type="entry name" value="GDHRDH"/>
</dbReference>
<evidence type="ECO:0000313" key="2">
    <source>
        <dbReference type="EMBL" id="VVE09970.1"/>
    </source>
</evidence>